<name>A0ACC1SW97_9HYPO</name>
<dbReference type="Proteomes" id="UP001148629">
    <property type="component" value="Unassembled WGS sequence"/>
</dbReference>
<protein>
    <submittedName>
        <fullName evidence="1">Uncharacterized protein</fullName>
    </submittedName>
</protein>
<comment type="caution">
    <text evidence="1">The sequence shown here is derived from an EMBL/GenBank/DDBJ whole genome shotgun (WGS) entry which is preliminary data.</text>
</comment>
<keyword evidence="2" id="KW-1185">Reference proteome</keyword>
<accession>A0ACC1SW97</accession>
<reference evidence="1" key="1">
    <citation type="submission" date="2022-08" db="EMBL/GenBank/DDBJ databases">
        <title>Genome Sequence of Fusarium decemcellulare.</title>
        <authorList>
            <person name="Buettner E."/>
        </authorList>
    </citation>
    <scope>NUCLEOTIDE SEQUENCE</scope>
    <source>
        <strain evidence="1">Babe19</strain>
    </source>
</reference>
<proteinExistence type="predicted"/>
<dbReference type="EMBL" id="JANRMS010000071">
    <property type="protein sequence ID" value="KAJ3547668.1"/>
    <property type="molecule type" value="Genomic_DNA"/>
</dbReference>
<organism evidence="1 2">
    <name type="scientific">Fusarium decemcellulare</name>
    <dbReference type="NCBI Taxonomy" id="57161"/>
    <lineage>
        <taxon>Eukaryota</taxon>
        <taxon>Fungi</taxon>
        <taxon>Dikarya</taxon>
        <taxon>Ascomycota</taxon>
        <taxon>Pezizomycotina</taxon>
        <taxon>Sordariomycetes</taxon>
        <taxon>Hypocreomycetidae</taxon>
        <taxon>Hypocreales</taxon>
        <taxon>Nectriaceae</taxon>
        <taxon>Fusarium</taxon>
        <taxon>Fusarium decemcellulare species complex</taxon>
    </lineage>
</organism>
<evidence type="ECO:0000313" key="1">
    <source>
        <dbReference type="EMBL" id="KAJ3547668.1"/>
    </source>
</evidence>
<evidence type="ECO:0000313" key="2">
    <source>
        <dbReference type="Proteomes" id="UP001148629"/>
    </source>
</evidence>
<sequence length="81" mass="9422">MSSSDQNKQRQDKENAEAILPTLQNMIKEMEELSAQAAALIERKKQDLWDVDNNACQELLNLEKDNEKLQQDIYCHCGVWK</sequence>
<gene>
    <name evidence="1" type="ORF">NM208_g1386</name>
</gene>